<feature type="transmembrane region" description="Helical" evidence="7">
    <location>
        <begin position="265"/>
        <end position="288"/>
    </location>
</feature>
<evidence type="ECO:0000256" key="1">
    <source>
        <dbReference type="ARBA" id="ARBA00004141"/>
    </source>
</evidence>
<dbReference type="Pfam" id="PF00083">
    <property type="entry name" value="Sugar_tr"/>
    <property type="match status" value="1"/>
</dbReference>
<evidence type="ECO:0000313" key="9">
    <source>
        <dbReference type="EMBL" id="RMY15037.1"/>
    </source>
</evidence>
<evidence type="ECO:0000313" key="12">
    <source>
        <dbReference type="Proteomes" id="UP000276864"/>
    </source>
</evidence>
<comment type="similarity">
    <text evidence="2">Belongs to the major facilitator superfamily. Sugar transporter (TC 2.A.1.1) family.</text>
</comment>
<feature type="transmembrane region" description="Helical" evidence="7">
    <location>
        <begin position="407"/>
        <end position="425"/>
    </location>
</feature>
<dbReference type="PANTHER" id="PTHR48020:SF4">
    <property type="entry name" value="SYMPORT, PUTATIVE (AFU_ORTHOLOGUE AFUA_3G11790)-RELATED"/>
    <property type="match status" value="1"/>
</dbReference>
<dbReference type="GO" id="GO:0022857">
    <property type="term" value="F:transmembrane transporter activity"/>
    <property type="evidence" value="ECO:0007669"/>
    <property type="project" value="InterPro"/>
</dbReference>
<sequence>MADPSSVKKVIEDQDVVYLEDDIEAYRHHDRGAQAQNSLAGTSPQELEAQVDVFCDKFGFQDHLTVFRKAALVAQNPDKIESIESLTEDDRYWLQLEHTKRWELPWTMYMCIGIVSIGSAIQGWDNTGANGANLSYPQEFGIADRPWLIGVINAGPTLFGLLSAWAADPVNYFLGRRGTIFFTNLFVVFPVLAQAFTSDWIGLMICRLFMGLGMGIKISTIPVYSAEVSPASIRGGIVTSFQLWVAFGILVGFSSNLVFMDIGPLAWRFQLAAAFAPAVPLLFLIWLCPESPRWLMKKNSSRALLRTLSDLRGGNVFEGKTLATRTWELFAVPRIRRATVSSAIIVISQQFSGVNIMVFYSSTIFSEAGYTARQALLASFGYGLIMFIFAIPAVYTMDTYGRRNLLLLTFPQMAWCLLAAGFCFLMPESNSARVPLIAFFVYLFIAFYGPGIGPIPSIYFSESFPLSHP</sequence>
<dbReference type="InterPro" id="IPR020846">
    <property type="entry name" value="MFS_dom"/>
</dbReference>
<protein>
    <recommendedName>
        <fullName evidence="8">Major facilitator superfamily (MFS) profile domain-containing protein</fullName>
    </recommendedName>
</protein>
<feature type="transmembrane region" description="Helical" evidence="7">
    <location>
        <begin position="437"/>
        <end position="460"/>
    </location>
</feature>
<evidence type="ECO:0000256" key="3">
    <source>
        <dbReference type="ARBA" id="ARBA00022448"/>
    </source>
</evidence>
<comment type="caution">
    <text evidence="9">The sequence shown here is derived from an EMBL/GenBank/DDBJ whole genome shotgun (WGS) entry which is preliminary data.</text>
</comment>
<proteinExistence type="inferred from homology"/>
<gene>
    <name evidence="10" type="ORF">D0866_05619</name>
    <name evidence="9" type="ORF">D0867_06953</name>
</gene>
<dbReference type="PANTHER" id="PTHR48020">
    <property type="entry name" value="PROTON MYO-INOSITOL COTRANSPORTER"/>
    <property type="match status" value="1"/>
</dbReference>
<organism evidence="9 11">
    <name type="scientific">Hortaea werneckii</name>
    <name type="common">Black yeast</name>
    <name type="synonym">Cladosporium werneckii</name>
    <dbReference type="NCBI Taxonomy" id="91943"/>
    <lineage>
        <taxon>Eukaryota</taxon>
        <taxon>Fungi</taxon>
        <taxon>Dikarya</taxon>
        <taxon>Ascomycota</taxon>
        <taxon>Pezizomycotina</taxon>
        <taxon>Dothideomycetes</taxon>
        <taxon>Dothideomycetidae</taxon>
        <taxon>Mycosphaerellales</taxon>
        <taxon>Teratosphaeriaceae</taxon>
        <taxon>Hortaea</taxon>
    </lineage>
</organism>
<evidence type="ECO:0000256" key="5">
    <source>
        <dbReference type="ARBA" id="ARBA00022989"/>
    </source>
</evidence>
<dbReference type="Gene3D" id="1.20.1250.20">
    <property type="entry name" value="MFS general substrate transporter like domains"/>
    <property type="match status" value="1"/>
</dbReference>
<evidence type="ECO:0000259" key="8">
    <source>
        <dbReference type="PROSITE" id="PS50850"/>
    </source>
</evidence>
<feature type="transmembrane region" description="Helical" evidence="7">
    <location>
        <begin position="179"/>
        <end position="196"/>
    </location>
</feature>
<dbReference type="InterPro" id="IPR005828">
    <property type="entry name" value="MFS_sugar_transport-like"/>
</dbReference>
<comment type="subcellular location">
    <subcellularLocation>
        <location evidence="1">Membrane</location>
        <topology evidence="1">Multi-pass membrane protein</topology>
    </subcellularLocation>
</comment>
<feature type="transmembrane region" description="Helical" evidence="7">
    <location>
        <begin position="236"/>
        <end position="259"/>
    </location>
</feature>
<dbReference type="Proteomes" id="UP000276864">
    <property type="component" value="Unassembled WGS sequence"/>
</dbReference>
<feature type="transmembrane region" description="Helical" evidence="7">
    <location>
        <begin position="375"/>
        <end position="395"/>
    </location>
</feature>
<dbReference type="PRINTS" id="PR00171">
    <property type="entry name" value="SUGRTRNSPORT"/>
</dbReference>
<keyword evidence="4 7" id="KW-0812">Transmembrane</keyword>
<dbReference type="InterPro" id="IPR036259">
    <property type="entry name" value="MFS_trans_sf"/>
</dbReference>
<dbReference type="GO" id="GO:0016020">
    <property type="term" value="C:membrane"/>
    <property type="evidence" value="ECO:0007669"/>
    <property type="project" value="UniProtKB-SubCell"/>
</dbReference>
<dbReference type="SUPFAM" id="SSF103473">
    <property type="entry name" value="MFS general substrate transporter"/>
    <property type="match status" value="1"/>
</dbReference>
<dbReference type="AlphaFoldDB" id="A0A3M6ZIP2"/>
<dbReference type="InterPro" id="IPR003663">
    <property type="entry name" value="Sugar/inositol_transpt"/>
</dbReference>
<dbReference type="EMBL" id="QWIL01000701">
    <property type="protein sequence ID" value="RMY15037.1"/>
    <property type="molecule type" value="Genomic_DNA"/>
</dbReference>
<keyword evidence="5 7" id="KW-1133">Transmembrane helix</keyword>
<dbReference type="InterPro" id="IPR050814">
    <property type="entry name" value="Myo-inositol_Transporter"/>
</dbReference>
<dbReference type="PROSITE" id="PS00217">
    <property type="entry name" value="SUGAR_TRANSPORT_2"/>
    <property type="match status" value="1"/>
</dbReference>
<accession>A0A3M6ZIP2</accession>
<dbReference type="InterPro" id="IPR005829">
    <property type="entry name" value="Sugar_transporter_CS"/>
</dbReference>
<keyword evidence="6 7" id="KW-0472">Membrane</keyword>
<keyword evidence="3" id="KW-0813">Transport</keyword>
<dbReference type="OrthoDB" id="5290825at2759"/>
<dbReference type="PROSITE" id="PS50850">
    <property type="entry name" value="MFS"/>
    <property type="match status" value="1"/>
</dbReference>
<name>A0A3M6ZIP2_HORWE</name>
<evidence type="ECO:0000313" key="10">
    <source>
        <dbReference type="EMBL" id="RMY33907.1"/>
    </source>
</evidence>
<dbReference type="GO" id="GO:0015798">
    <property type="term" value="P:myo-inositol transport"/>
    <property type="evidence" value="ECO:0007669"/>
    <property type="project" value="UniProtKB-ARBA"/>
</dbReference>
<evidence type="ECO:0000256" key="4">
    <source>
        <dbReference type="ARBA" id="ARBA00022692"/>
    </source>
</evidence>
<dbReference type="Proteomes" id="UP000271337">
    <property type="component" value="Unassembled WGS sequence"/>
</dbReference>
<feature type="transmembrane region" description="Helical" evidence="7">
    <location>
        <begin position="202"/>
        <end position="224"/>
    </location>
</feature>
<dbReference type="GO" id="GO:0015791">
    <property type="term" value="P:polyol transmembrane transport"/>
    <property type="evidence" value="ECO:0007669"/>
    <property type="project" value="UniProtKB-ARBA"/>
</dbReference>
<dbReference type="VEuPathDB" id="FungiDB:BTJ68_11859"/>
<evidence type="ECO:0000256" key="6">
    <source>
        <dbReference type="ARBA" id="ARBA00023136"/>
    </source>
</evidence>
<evidence type="ECO:0000313" key="11">
    <source>
        <dbReference type="Proteomes" id="UP000271337"/>
    </source>
</evidence>
<reference evidence="11 12" key="1">
    <citation type="journal article" date="2018" name="BMC Genomics">
        <title>Genomic evidence for intraspecific hybridization in a clonal and extremely halotolerant yeast.</title>
        <authorList>
            <person name="Gostincar C."/>
            <person name="Stajich J.E."/>
            <person name="Zupancic J."/>
            <person name="Zalar P."/>
            <person name="Gunde-Cimerman N."/>
        </authorList>
    </citation>
    <scope>NUCLEOTIDE SEQUENCE [LARGE SCALE GENOMIC DNA]</scope>
    <source>
        <strain evidence="10 12">EXF-6651</strain>
        <strain evidence="9 11">EXF-6669</strain>
    </source>
</reference>
<dbReference type="EMBL" id="QWIM01000500">
    <property type="protein sequence ID" value="RMY33907.1"/>
    <property type="molecule type" value="Genomic_DNA"/>
</dbReference>
<feature type="transmembrane region" description="Helical" evidence="7">
    <location>
        <begin position="147"/>
        <end position="167"/>
    </location>
</feature>
<feature type="transmembrane region" description="Helical" evidence="7">
    <location>
        <begin position="106"/>
        <end position="124"/>
    </location>
</feature>
<feature type="domain" description="Major facilitator superfamily (MFS) profile" evidence="8">
    <location>
        <begin position="111"/>
        <end position="469"/>
    </location>
</feature>
<evidence type="ECO:0000256" key="7">
    <source>
        <dbReference type="SAM" id="Phobius"/>
    </source>
</evidence>
<evidence type="ECO:0000256" key="2">
    <source>
        <dbReference type="ARBA" id="ARBA00010992"/>
    </source>
</evidence>